<evidence type="ECO:0000313" key="5">
    <source>
        <dbReference type="Proteomes" id="UP001548590"/>
    </source>
</evidence>
<reference evidence="4 5" key="1">
    <citation type="submission" date="2024-07" db="EMBL/GenBank/DDBJ databases">
        <title>Uliginosibacterium paludis KCTC:42655.</title>
        <authorList>
            <person name="Kim M.K."/>
        </authorList>
    </citation>
    <scope>NUCLEOTIDE SEQUENCE [LARGE SCALE GENOMIC DNA]</scope>
    <source>
        <strain evidence="4 5">KCTC 42655</strain>
    </source>
</reference>
<feature type="domain" description="HTH tetR-type" evidence="3">
    <location>
        <begin position="20"/>
        <end position="80"/>
    </location>
</feature>
<evidence type="ECO:0000259" key="3">
    <source>
        <dbReference type="PROSITE" id="PS50977"/>
    </source>
</evidence>
<name>A0ABV2CQ04_9RHOO</name>
<dbReference type="Pfam" id="PF09209">
    <property type="entry name" value="CecR_C"/>
    <property type="match status" value="1"/>
</dbReference>
<dbReference type="PROSITE" id="PS50977">
    <property type="entry name" value="HTH_TETR_2"/>
    <property type="match status" value="1"/>
</dbReference>
<feature type="DNA-binding region" description="H-T-H motif" evidence="2">
    <location>
        <begin position="43"/>
        <end position="62"/>
    </location>
</feature>
<dbReference type="Gene3D" id="1.10.10.60">
    <property type="entry name" value="Homeodomain-like"/>
    <property type="match status" value="1"/>
</dbReference>
<dbReference type="InterPro" id="IPR050109">
    <property type="entry name" value="HTH-type_TetR-like_transc_reg"/>
</dbReference>
<gene>
    <name evidence="4" type="ORF">ABVT11_09100</name>
</gene>
<dbReference type="Proteomes" id="UP001548590">
    <property type="component" value="Unassembled WGS sequence"/>
</dbReference>
<keyword evidence="5" id="KW-1185">Reference proteome</keyword>
<dbReference type="InterPro" id="IPR001647">
    <property type="entry name" value="HTH_TetR"/>
</dbReference>
<dbReference type="SUPFAM" id="SSF46689">
    <property type="entry name" value="Homeodomain-like"/>
    <property type="match status" value="1"/>
</dbReference>
<protein>
    <submittedName>
        <fullName evidence="4">CerR family C-terminal domain-containing protein</fullName>
    </submittedName>
</protein>
<dbReference type="InterPro" id="IPR036271">
    <property type="entry name" value="Tet_transcr_reg_TetR-rel_C_sf"/>
</dbReference>
<accession>A0ABV2CQ04</accession>
<sequence>MPALPSNFLQQSPPRHATGDETRARLIVAATEVFIQDGFRAARVQDIARRAGVRLSAINYHFGGKEGLYRAVLGHHAKQALESRPLSSPDGERSLPERFGFAVEALVGRMLGNGVQTGLGQLMLRELMNPTDLLETLIEHFTLPQARQMLALLREVVGPRVPDEVLFRCLISILGQCVVFMPGRPMIERMAPGILQGESVNRRIARHVARFSWAGLMAVREAWTEPGDNENDATS</sequence>
<evidence type="ECO:0000313" key="4">
    <source>
        <dbReference type="EMBL" id="MET1489982.1"/>
    </source>
</evidence>
<dbReference type="Pfam" id="PF00440">
    <property type="entry name" value="TetR_N"/>
    <property type="match status" value="1"/>
</dbReference>
<dbReference type="InterPro" id="IPR015292">
    <property type="entry name" value="Tscrpt_reg_YbiH_C"/>
</dbReference>
<dbReference type="PRINTS" id="PR00455">
    <property type="entry name" value="HTHTETR"/>
</dbReference>
<dbReference type="InterPro" id="IPR009057">
    <property type="entry name" value="Homeodomain-like_sf"/>
</dbReference>
<dbReference type="RefSeq" id="WP_345923365.1">
    <property type="nucleotide sequence ID" value="NZ_JBDIVF010000001.1"/>
</dbReference>
<comment type="caution">
    <text evidence="4">The sequence shown here is derived from an EMBL/GenBank/DDBJ whole genome shotgun (WGS) entry which is preliminary data.</text>
</comment>
<proteinExistence type="predicted"/>
<dbReference type="SUPFAM" id="SSF48498">
    <property type="entry name" value="Tetracyclin repressor-like, C-terminal domain"/>
    <property type="match status" value="1"/>
</dbReference>
<organism evidence="4 5">
    <name type="scientific">Uliginosibacterium paludis</name>
    <dbReference type="NCBI Taxonomy" id="1615952"/>
    <lineage>
        <taxon>Bacteria</taxon>
        <taxon>Pseudomonadati</taxon>
        <taxon>Pseudomonadota</taxon>
        <taxon>Betaproteobacteria</taxon>
        <taxon>Rhodocyclales</taxon>
        <taxon>Zoogloeaceae</taxon>
        <taxon>Uliginosibacterium</taxon>
    </lineage>
</organism>
<evidence type="ECO:0000256" key="2">
    <source>
        <dbReference type="PROSITE-ProRule" id="PRU00335"/>
    </source>
</evidence>
<dbReference type="PANTHER" id="PTHR30055">
    <property type="entry name" value="HTH-TYPE TRANSCRIPTIONAL REGULATOR RUTR"/>
    <property type="match status" value="1"/>
</dbReference>
<keyword evidence="1 2" id="KW-0238">DNA-binding</keyword>
<dbReference type="EMBL" id="JBEWLZ010000004">
    <property type="protein sequence ID" value="MET1489982.1"/>
    <property type="molecule type" value="Genomic_DNA"/>
</dbReference>
<evidence type="ECO:0000256" key="1">
    <source>
        <dbReference type="ARBA" id="ARBA00023125"/>
    </source>
</evidence>
<dbReference type="PANTHER" id="PTHR30055:SF226">
    <property type="entry name" value="HTH-TYPE TRANSCRIPTIONAL REGULATOR PKSA"/>
    <property type="match status" value="1"/>
</dbReference>
<dbReference type="Gene3D" id="1.10.357.10">
    <property type="entry name" value="Tetracycline Repressor, domain 2"/>
    <property type="match status" value="1"/>
</dbReference>